<reference evidence="5 6" key="1">
    <citation type="submission" date="2016-11" db="EMBL/GenBank/DDBJ databases">
        <authorList>
            <person name="Jaros S."/>
            <person name="Januszkiewicz K."/>
            <person name="Wedrychowicz H."/>
        </authorList>
    </citation>
    <scope>NUCLEOTIDE SEQUENCE [LARGE SCALE GENOMIC DNA]</scope>
    <source>
        <strain evidence="5 6">ACAM 12</strain>
    </source>
</reference>
<evidence type="ECO:0000256" key="4">
    <source>
        <dbReference type="SAM" id="MobiDB-lite"/>
    </source>
</evidence>
<keyword evidence="1 3" id="KW-0547">Nucleotide-binding</keyword>
<dbReference type="Pfam" id="PF03969">
    <property type="entry name" value="AFG1_ATPase"/>
    <property type="match status" value="1"/>
</dbReference>
<name>A0A1M7F300_9GAMM</name>
<dbReference type="HAMAP" id="MF_01919">
    <property type="entry name" value="ZapE"/>
    <property type="match status" value="1"/>
</dbReference>
<comment type="similarity">
    <text evidence="3">Belongs to the AFG1 ATPase family. ZapE subfamily.</text>
</comment>
<evidence type="ECO:0000256" key="2">
    <source>
        <dbReference type="ARBA" id="ARBA00022840"/>
    </source>
</evidence>
<keyword evidence="3" id="KW-0378">Hydrolase</keyword>
<dbReference type="RefSeq" id="WP_079551215.1">
    <property type="nucleotide sequence ID" value="NZ_LT670847.1"/>
</dbReference>
<sequence length="399" mass="44667">MAINGASEARAGRLASASNGQPRPLAPLARYRAELDSGELVHDAAQEAAAERLQRLYEALMAEPALPARSPKRLSRRLAGLWKSRHEPAHAAVPGIQGVYFWGGVGRGKTWLMNAFYASLPFADKQRTHFHRFMQHVHAELGRYKGEKNPLSLIAADLAKEARVICFDEFFVKDIADAMILANLLKALFEHGVVLVATSNIVPDDLYKNGLQRARFLPAIALLNQHCDVMHLDGGVDYRLRTLSRAEIFHAPLGEAAEQALEKSFLALAGETGDAQAALEVNRRTLTARRLHDAVVWFEFDELCNGPRSQNDYIEIARYFHTVLLSNVMQMGPRTDAQARRFINMVDEFYDRGVNLLLSAEVPVTSLYTGGRLSFEFQRTLSRLEEMQSRDYLACAHRP</sequence>
<dbReference type="PANTHER" id="PTHR12169:SF6">
    <property type="entry name" value="AFG1-LIKE ATPASE"/>
    <property type="match status" value="1"/>
</dbReference>
<accession>A0A1M7F300</accession>
<keyword evidence="2 3" id="KW-0067">ATP-binding</keyword>
<dbReference type="NCBIfam" id="NF040713">
    <property type="entry name" value="ZapE"/>
    <property type="match status" value="1"/>
</dbReference>
<dbReference type="GO" id="GO:0005524">
    <property type="term" value="F:ATP binding"/>
    <property type="evidence" value="ECO:0007669"/>
    <property type="project" value="UniProtKB-UniRule"/>
</dbReference>
<proteinExistence type="inferred from homology"/>
<dbReference type="STRING" id="29571.SAMN05878437_0623"/>
<dbReference type="AlphaFoldDB" id="A0A1M7F300"/>
<dbReference type="EMBL" id="LT670847">
    <property type="protein sequence ID" value="SHL98482.1"/>
    <property type="molecule type" value="Genomic_DNA"/>
</dbReference>
<dbReference type="InterPro" id="IPR027417">
    <property type="entry name" value="P-loop_NTPase"/>
</dbReference>
<keyword evidence="3" id="KW-0963">Cytoplasm</keyword>
<dbReference type="GO" id="GO:0016887">
    <property type="term" value="F:ATP hydrolysis activity"/>
    <property type="evidence" value="ECO:0007669"/>
    <property type="project" value="UniProtKB-UniRule"/>
</dbReference>
<comment type="function">
    <text evidence="3">Reduces the stability of FtsZ polymers in the presence of ATP.</text>
</comment>
<keyword evidence="6" id="KW-1185">Reference proteome</keyword>
<dbReference type="SUPFAM" id="SSF52540">
    <property type="entry name" value="P-loop containing nucleoside triphosphate hydrolases"/>
    <property type="match status" value="1"/>
</dbReference>
<evidence type="ECO:0000256" key="1">
    <source>
        <dbReference type="ARBA" id="ARBA00022741"/>
    </source>
</evidence>
<keyword evidence="3 5" id="KW-0132">Cell division</keyword>
<keyword evidence="3" id="KW-0131">Cell cycle</keyword>
<feature type="binding site" evidence="3">
    <location>
        <begin position="103"/>
        <end position="110"/>
    </location>
    <ligand>
        <name>ATP</name>
        <dbReference type="ChEBI" id="CHEBI:30616"/>
    </ligand>
</feature>
<dbReference type="InParanoid" id="A0A1M7F300"/>
<dbReference type="FunCoup" id="A0A1M7F300">
    <property type="interactions" value="421"/>
</dbReference>
<dbReference type="GO" id="GO:0032153">
    <property type="term" value="C:cell division site"/>
    <property type="evidence" value="ECO:0007669"/>
    <property type="project" value="TreeGrafter"/>
</dbReference>
<dbReference type="Proteomes" id="UP000190911">
    <property type="component" value="Chromosome I"/>
</dbReference>
<dbReference type="GO" id="GO:0051301">
    <property type="term" value="P:cell division"/>
    <property type="evidence" value="ECO:0007669"/>
    <property type="project" value="UniProtKB-UniRule"/>
</dbReference>
<comment type="subunit">
    <text evidence="3">Interacts with FtsZ.</text>
</comment>
<dbReference type="InterPro" id="IPR030870">
    <property type="entry name" value="ZapE"/>
</dbReference>
<dbReference type="OrthoDB" id="9774491at2"/>
<dbReference type="InterPro" id="IPR005654">
    <property type="entry name" value="ATPase_AFG1-like"/>
</dbReference>
<evidence type="ECO:0000256" key="3">
    <source>
        <dbReference type="HAMAP-Rule" id="MF_01919"/>
    </source>
</evidence>
<dbReference type="PANTHER" id="PTHR12169">
    <property type="entry name" value="ATPASE N2B"/>
    <property type="match status" value="1"/>
</dbReference>
<evidence type="ECO:0000313" key="5">
    <source>
        <dbReference type="EMBL" id="SHL98482.1"/>
    </source>
</evidence>
<evidence type="ECO:0000313" key="6">
    <source>
        <dbReference type="Proteomes" id="UP000190911"/>
    </source>
</evidence>
<organism evidence="5 6">
    <name type="scientific">Vreelandella subglaciescola</name>
    <dbReference type="NCBI Taxonomy" id="29571"/>
    <lineage>
        <taxon>Bacteria</taxon>
        <taxon>Pseudomonadati</taxon>
        <taxon>Pseudomonadota</taxon>
        <taxon>Gammaproteobacteria</taxon>
        <taxon>Oceanospirillales</taxon>
        <taxon>Halomonadaceae</taxon>
        <taxon>Vreelandella</taxon>
    </lineage>
</organism>
<protein>
    <recommendedName>
        <fullName evidence="3">Cell division protein ZapE</fullName>
    </recommendedName>
    <alternativeName>
        <fullName evidence="3">Z ring-associated protein ZapE</fullName>
    </alternativeName>
</protein>
<comment type="subcellular location">
    <subcellularLocation>
        <location evidence="3">Cytoplasm</location>
    </subcellularLocation>
</comment>
<dbReference type="GO" id="GO:0005737">
    <property type="term" value="C:cytoplasm"/>
    <property type="evidence" value="ECO:0007669"/>
    <property type="project" value="UniProtKB-SubCell"/>
</dbReference>
<feature type="region of interest" description="Disordered" evidence="4">
    <location>
        <begin position="1"/>
        <end position="21"/>
    </location>
</feature>
<dbReference type="Gene3D" id="3.40.50.300">
    <property type="entry name" value="P-loop containing nucleotide triphosphate hydrolases"/>
    <property type="match status" value="1"/>
</dbReference>
<gene>
    <name evidence="3" type="primary">zapE</name>
    <name evidence="5" type="ORF">SAMN05878437_0623</name>
</gene>